<sequence length="152" mass="16920">MNLSLLACLVACVVGAWAPAVHAQGVFEDCCLAYHGRVRWAVLRHAWGYQRQEVSGSCNLPAVIFHFRQKDRMRMVCGDPKNKEVQKAMRFLDTHKKTPQKLRHSIWMPFQGFHAGKKLSSGTSKLPLSKLSNPIGRGKRNTSLPAAANLGP</sequence>
<dbReference type="GO" id="GO:0048020">
    <property type="term" value="F:CCR chemokine receptor binding"/>
    <property type="evidence" value="ECO:0007669"/>
    <property type="project" value="TreeGrafter"/>
</dbReference>
<evidence type="ECO:0000313" key="16">
    <source>
        <dbReference type="Ensembl" id="ENSPSMP00000023645.1"/>
    </source>
</evidence>
<dbReference type="Proteomes" id="UP000694414">
    <property type="component" value="Unplaced"/>
</dbReference>
<reference evidence="16" key="1">
    <citation type="submission" date="2025-08" db="UniProtKB">
        <authorList>
            <consortium name="Ensembl"/>
        </authorList>
    </citation>
    <scope>IDENTIFICATION</scope>
</reference>
<keyword evidence="6 14" id="KW-0732">Signal</keyword>
<dbReference type="FunFam" id="2.40.50.40:FF:000026">
    <property type="entry name" value="C-C motif chemokine 25"/>
    <property type="match status" value="1"/>
</dbReference>
<evidence type="ECO:0000256" key="8">
    <source>
        <dbReference type="ARBA" id="ARBA00023198"/>
    </source>
</evidence>
<dbReference type="Ensembl" id="ENSPSMT00000027461.1">
    <property type="protein sequence ID" value="ENSPSMP00000023645.1"/>
    <property type="gene ID" value="ENSPSMG00000016715.1"/>
</dbReference>
<dbReference type="GO" id="GO:0048245">
    <property type="term" value="P:eosinophil chemotaxis"/>
    <property type="evidence" value="ECO:0007669"/>
    <property type="project" value="TreeGrafter"/>
</dbReference>
<feature type="compositionally biased region" description="Polar residues" evidence="13">
    <location>
        <begin position="120"/>
        <end position="132"/>
    </location>
</feature>
<feature type="domain" description="Chemokine interleukin-8-like" evidence="15">
    <location>
        <begin position="27"/>
        <end position="92"/>
    </location>
</feature>
<keyword evidence="4" id="KW-0202">Cytokine</keyword>
<dbReference type="InterPro" id="IPR036048">
    <property type="entry name" value="Interleukin_8-like_sf"/>
</dbReference>
<dbReference type="Pfam" id="PF00048">
    <property type="entry name" value="IL8"/>
    <property type="match status" value="1"/>
</dbReference>
<evidence type="ECO:0000256" key="11">
    <source>
        <dbReference type="ARBA" id="ARBA00081713"/>
    </source>
</evidence>
<evidence type="ECO:0000256" key="6">
    <source>
        <dbReference type="ARBA" id="ARBA00022729"/>
    </source>
</evidence>
<evidence type="ECO:0000256" key="14">
    <source>
        <dbReference type="SAM" id="SignalP"/>
    </source>
</evidence>
<evidence type="ECO:0000256" key="4">
    <source>
        <dbReference type="ARBA" id="ARBA00022514"/>
    </source>
</evidence>
<dbReference type="GO" id="GO:0008009">
    <property type="term" value="F:chemokine activity"/>
    <property type="evidence" value="ECO:0007669"/>
    <property type="project" value="InterPro"/>
</dbReference>
<keyword evidence="3" id="KW-0145">Chemotaxis</keyword>
<feature type="region of interest" description="Disordered" evidence="13">
    <location>
        <begin position="118"/>
        <end position="152"/>
    </location>
</feature>
<comment type="subcellular location">
    <subcellularLocation>
        <location evidence="1">Secreted</location>
    </subcellularLocation>
</comment>
<proteinExistence type="inferred from homology"/>
<dbReference type="SUPFAM" id="SSF54117">
    <property type="entry name" value="Interleukin 8-like chemokines"/>
    <property type="match status" value="1"/>
</dbReference>
<evidence type="ECO:0000256" key="12">
    <source>
        <dbReference type="ARBA" id="ARBA00083040"/>
    </source>
</evidence>
<keyword evidence="5" id="KW-0964">Secreted</keyword>
<dbReference type="PANTHER" id="PTHR12015">
    <property type="entry name" value="SMALL INDUCIBLE CYTOKINE A"/>
    <property type="match status" value="1"/>
</dbReference>
<evidence type="ECO:0000256" key="9">
    <source>
        <dbReference type="ARBA" id="ARBA00070046"/>
    </source>
</evidence>
<evidence type="ECO:0000256" key="1">
    <source>
        <dbReference type="ARBA" id="ARBA00004613"/>
    </source>
</evidence>
<protein>
    <recommendedName>
        <fullName evidence="9">C-C motif chemokine 25</fullName>
    </recommendedName>
    <alternativeName>
        <fullName evidence="11">Chemokine TECK</fullName>
    </alternativeName>
    <alternativeName>
        <fullName evidence="10">Small-inducible cytokine A25</fullName>
    </alternativeName>
    <alternativeName>
        <fullName evidence="12">Thymus-expressed chemokine</fullName>
    </alternativeName>
</protein>
<evidence type="ECO:0000256" key="7">
    <source>
        <dbReference type="ARBA" id="ARBA00023157"/>
    </source>
</evidence>
<accession>A0A8C9DPB1</accession>
<keyword evidence="7" id="KW-1015">Disulfide bond</keyword>
<keyword evidence="8" id="KW-0395">Inflammatory response</keyword>
<dbReference type="SMART" id="SM00199">
    <property type="entry name" value="SCY"/>
    <property type="match status" value="1"/>
</dbReference>
<feature type="signal peptide" evidence="14">
    <location>
        <begin position="1"/>
        <end position="23"/>
    </location>
</feature>
<dbReference type="GO" id="GO:0030335">
    <property type="term" value="P:positive regulation of cell migration"/>
    <property type="evidence" value="ECO:0007669"/>
    <property type="project" value="TreeGrafter"/>
</dbReference>
<feature type="chain" id="PRO_5034209872" description="C-C motif chemokine 25" evidence="14">
    <location>
        <begin position="24"/>
        <end position="152"/>
    </location>
</feature>
<dbReference type="Gene3D" id="2.40.50.40">
    <property type="match status" value="1"/>
</dbReference>
<dbReference type="InterPro" id="IPR039809">
    <property type="entry name" value="Chemokine_b/g/d"/>
</dbReference>
<dbReference type="GO" id="GO:0006954">
    <property type="term" value="P:inflammatory response"/>
    <property type="evidence" value="ECO:0007669"/>
    <property type="project" value="UniProtKB-KW"/>
</dbReference>
<evidence type="ECO:0000256" key="2">
    <source>
        <dbReference type="ARBA" id="ARBA00010868"/>
    </source>
</evidence>
<dbReference type="GO" id="GO:0070098">
    <property type="term" value="P:chemokine-mediated signaling pathway"/>
    <property type="evidence" value="ECO:0007669"/>
    <property type="project" value="TreeGrafter"/>
</dbReference>
<dbReference type="PANTHER" id="PTHR12015:SF70">
    <property type="entry name" value="C-C MOTIF CHEMOKINE 25"/>
    <property type="match status" value="1"/>
</dbReference>
<evidence type="ECO:0000313" key="17">
    <source>
        <dbReference type="Proteomes" id="UP000694414"/>
    </source>
</evidence>
<keyword evidence="17" id="KW-1185">Reference proteome</keyword>
<name>A0A8C9DPB1_PROSS</name>
<dbReference type="GeneTree" id="ENSGT01010000222539"/>
<evidence type="ECO:0000259" key="15">
    <source>
        <dbReference type="SMART" id="SM00199"/>
    </source>
</evidence>
<dbReference type="AlphaFoldDB" id="A0A8C9DPB1"/>
<reference evidence="16" key="2">
    <citation type="submission" date="2025-09" db="UniProtKB">
        <authorList>
            <consortium name="Ensembl"/>
        </authorList>
    </citation>
    <scope>IDENTIFICATION</scope>
</reference>
<dbReference type="GO" id="GO:0061844">
    <property type="term" value="P:antimicrobial humoral immune response mediated by antimicrobial peptide"/>
    <property type="evidence" value="ECO:0007669"/>
    <property type="project" value="TreeGrafter"/>
</dbReference>
<evidence type="ECO:0000256" key="5">
    <source>
        <dbReference type="ARBA" id="ARBA00022525"/>
    </source>
</evidence>
<dbReference type="InterPro" id="IPR001811">
    <property type="entry name" value="Chemokine_IL8-like_dom"/>
</dbReference>
<evidence type="ECO:0000256" key="10">
    <source>
        <dbReference type="ARBA" id="ARBA00077260"/>
    </source>
</evidence>
<dbReference type="GO" id="GO:0005615">
    <property type="term" value="C:extracellular space"/>
    <property type="evidence" value="ECO:0007669"/>
    <property type="project" value="UniProtKB-KW"/>
</dbReference>
<comment type="similarity">
    <text evidence="2">Belongs to the intercrine beta (chemokine CC) family.</text>
</comment>
<organism evidence="16 17">
    <name type="scientific">Prolemur simus</name>
    <name type="common">Greater bamboo lemur</name>
    <name type="synonym">Hapalemur simus</name>
    <dbReference type="NCBI Taxonomy" id="1328070"/>
    <lineage>
        <taxon>Eukaryota</taxon>
        <taxon>Metazoa</taxon>
        <taxon>Chordata</taxon>
        <taxon>Craniata</taxon>
        <taxon>Vertebrata</taxon>
        <taxon>Euteleostomi</taxon>
        <taxon>Mammalia</taxon>
        <taxon>Eutheria</taxon>
        <taxon>Euarchontoglires</taxon>
        <taxon>Primates</taxon>
        <taxon>Strepsirrhini</taxon>
        <taxon>Lemuriformes</taxon>
        <taxon>Lemuridae</taxon>
        <taxon>Prolemur</taxon>
    </lineage>
</organism>
<evidence type="ECO:0000256" key="13">
    <source>
        <dbReference type="SAM" id="MobiDB-lite"/>
    </source>
</evidence>
<evidence type="ECO:0000256" key="3">
    <source>
        <dbReference type="ARBA" id="ARBA00022500"/>
    </source>
</evidence>